<organism evidence="2 3">
    <name type="scientific">Elysia crispata</name>
    <name type="common">lettuce slug</name>
    <dbReference type="NCBI Taxonomy" id="231223"/>
    <lineage>
        <taxon>Eukaryota</taxon>
        <taxon>Metazoa</taxon>
        <taxon>Spiralia</taxon>
        <taxon>Lophotrochozoa</taxon>
        <taxon>Mollusca</taxon>
        <taxon>Gastropoda</taxon>
        <taxon>Heterobranchia</taxon>
        <taxon>Euthyneura</taxon>
        <taxon>Panpulmonata</taxon>
        <taxon>Sacoglossa</taxon>
        <taxon>Placobranchoidea</taxon>
        <taxon>Plakobranchidae</taxon>
        <taxon>Elysia</taxon>
    </lineage>
</organism>
<evidence type="ECO:0000313" key="2">
    <source>
        <dbReference type="EMBL" id="KAK3802576.1"/>
    </source>
</evidence>
<keyword evidence="3" id="KW-1185">Reference proteome</keyword>
<evidence type="ECO:0000313" key="3">
    <source>
        <dbReference type="Proteomes" id="UP001283361"/>
    </source>
</evidence>
<dbReference type="EMBL" id="JAWDGP010000226">
    <property type="protein sequence ID" value="KAK3802576.1"/>
    <property type="molecule type" value="Genomic_DNA"/>
</dbReference>
<sequence>MSHSRRARWDHKQVLRLKWPVGSTVGVSSKPGPRGFPAKELDEKVNVWTRQDRPGPTCGAGSVPSLPALASSRQHVPPPPDPPGFNPLPAQTSDLLVSLS</sequence>
<feature type="compositionally biased region" description="Polar residues" evidence="1">
    <location>
        <begin position="90"/>
        <end position="100"/>
    </location>
</feature>
<reference evidence="2" key="1">
    <citation type="journal article" date="2023" name="G3 (Bethesda)">
        <title>A reference genome for the long-term kleptoplast-retaining sea slug Elysia crispata morphotype clarki.</title>
        <authorList>
            <person name="Eastman K.E."/>
            <person name="Pendleton A.L."/>
            <person name="Shaikh M.A."/>
            <person name="Suttiyut T."/>
            <person name="Ogas R."/>
            <person name="Tomko P."/>
            <person name="Gavelis G."/>
            <person name="Widhalm J.R."/>
            <person name="Wisecaver J.H."/>
        </authorList>
    </citation>
    <scope>NUCLEOTIDE SEQUENCE</scope>
    <source>
        <strain evidence="2">ECLA1</strain>
    </source>
</reference>
<evidence type="ECO:0000256" key="1">
    <source>
        <dbReference type="SAM" id="MobiDB-lite"/>
    </source>
</evidence>
<feature type="compositionally biased region" description="Pro residues" evidence="1">
    <location>
        <begin position="76"/>
        <end position="86"/>
    </location>
</feature>
<protein>
    <submittedName>
        <fullName evidence="2">Uncharacterized protein</fullName>
    </submittedName>
</protein>
<name>A0AAE1ECK3_9GAST</name>
<feature type="region of interest" description="Disordered" evidence="1">
    <location>
        <begin position="50"/>
        <end position="100"/>
    </location>
</feature>
<accession>A0AAE1ECK3</accession>
<proteinExistence type="predicted"/>
<dbReference type="Proteomes" id="UP001283361">
    <property type="component" value="Unassembled WGS sequence"/>
</dbReference>
<gene>
    <name evidence="2" type="ORF">RRG08_032476</name>
</gene>
<dbReference type="AlphaFoldDB" id="A0AAE1ECK3"/>
<comment type="caution">
    <text evidence="2">The sequence shown here is derived from an EMBL/GenBank/DDBJ whole genome shotgun (WGS) entry which is preliminary data.</text>
</comment>